<comment type="similarity">
    <text evidence="1">Belongs to the CbxX/CfxQ family.</text>
</comment>
<dbReference type="Pfam" id="PF17866">
    <property type="entry name" value="AAA_lid_6"/>
    <property type="match status" value="2"/>
</dbReference>
<dbReference type="Gene3D" id="1.10.8.60">
    <property type="match status" value="2"/>
</dbReference>
<feature type="region of interest" description="Disordered" evidence="5">
    <location>
        <begin position="1145"/>
        <end position="1165"/>
    </location>
</feature>
<dbReference type="RefSeq" id="XP_007774206.1">
    <property type="nucleotide sequence ID" value="XM_007776016.1"/>
</dbReference>
<dbReference type="InterPro" id="IPR003959">
    <property type="entry name" value="ATPase_AAA_core"/>
</dbReference>
<comment type="caution">
    <text evidence="7">The sequence shown here is derived from an EMBL/GenBank/DDBJ whole genome shotgun (WGS) entry which is preliminary data.</text>
</comment>
<feature type="compositionally biased region" description="Basic and acidic residues" evidence="5">
    <location>
        <begin position="2170"/>
        <end position="2185"/>
    </location>
</feature>
<dbReference type="OrthoDB" id="2423195at2759"/>
<evidence type="ECO:0000313" key="7">
    <source>
        <dbReference type="EMBL" id="EIW75485.1"/>
    </source>
</evidence>
<dbReference type="InterPro" id="IPR041679">
    <property type="entry name" value="DNA2/NAM7-like_C"/>
</dbReference>
<dbReference type="KEGG" id="cput:CONPUDRAFT_85291"/>
<dbReference type="FunFam" id="3.40.50.300:FF:000216">
    <property type="entry name" value="Type VII secretion ATPase EccA"/>
    <property type="match status" value="3"/>
</dbReference>
<dbReference type="Pfam" id="PF13086">
    <property type="entry name" value="AAA_11"/>
    <property type="match status" value="1"/>
</dbReference>
<evidence type="ECO:0000256" key="5">
    <source>
        <dbReference type="SAM" id="MobiDB-lite"/>
    </source>
</evidence>
<dbReference type="PANTHER" id="PTHR43392">
    <property type="entry name" value="AAA-TYPE ATPASE FAMILY PROTEIN / ANKYRIN REPEAT FAMILY PROTEIN"/>
    <property type="match status" value="1"/>
</dbReference>
<dbReference type="InterPro" id="IPR027417">
    <property type="entry name" value="P-loop_NTPase"/>
</dbReference>
<keyword evidence="2" id="KW-0547">Nucleotide-binding</keyword>
<dbReference type="InterPro" id="IPR050773">
    <property type="entry name" value="CbxX/CfxQ_RuBisCO_ESX"/>
</dbReference>
<dbReference type="SUPFAM" id="SSF52540">
    <property type="entry name" value="P-loop containing nucleoside triphosphate hydrolases"/>
    <property type="match status" value="4"/>
</dbReference>
<dbReference type="GO" id="GO:0004386">
    <property type="term" value="F:helicase activity"/>
    <property type="evidence" value="ECO:0007669"/>
    <property type="project" value="InterPro"/>
</dbReference>
<feature type="coiled-coil region" evidence="4">
    <location>
        <begin position="2198"/>
        <end position="2293"/>
    </location>
</feature>
<dbReference type="Pfam" id="PF13087">
    <property type="entry name" value="AAA_12"/>
    <property type="match status" value="1"/>
</dbReference>
<dbReference type="Gene3D" id="3.40.50.300">
    <property type="entry name" value="P-loop containing nucleotide triphosphate hydrolases"/>
    <property type="match status" value="6"/>
</dbReference>
<evidence type="ECO:0000313" key="8">
    <source>
        <dbReference type="Proteomes" id="UP000053558"/>
    </source>
</evidence>
<keyword evidence="7" id="KW-0378">Hydrolase</keyword>
<dbReference type="CDD" id="cd18808">
    <property type="entry name" value="SF1_C_Upf1"/>
    <property type="match status" value="1"/>
</dbReference>
<dbReference type="InterPro" id="IPR000641">
    <property type="entry name" value="CbxX/CfxQ"/>
</dbReference>
<dbReference type="EMBL" id="JH711588">
    <property type="protein sequence ID" value="EIW75485.1"/>
    <property type="molecule type" value="Genomic_DNA"/>
</dbReference>
<dbReference type="FunFam" id="3.40.50.300:FF:001660">
    <property type="entry name" value="NF-X1 finger and helicase protein, putative"/>
    <property type="match status" value="1"/>
</dbReference>
<evidence type="ECO:0000256" key="4">
    <source>
        <dbReference type="SAM" id="Coils"/>
    </source>
</evidence>
<dbReference type="CDD" id="cd00009">
    <property type="entry name" value="AAA"/>
    <property type="match status" value="2"/>
</dbReference>
<dbReference type="GeneID" id="19210920"/>
<dbReference type="Proteomes" id="UP000053558">
    <property type="component" value="Unassembled WGS sequence"/>
</dbReference>
<dbReference type="InterPro" id="IPR003593">
    <property type="entry name" value="AAA+_ATPase"/>
</dbReference>
<evidence type="ECO:0000256" key="3">
    <source>
        <dbReference type="ARBA" id="ARBA00022840"/>
    </source>
</evidence>
<dbReference type="FunFam" id="1.10.8.60:FF:000160">
    <property type="entry name" value="WGS project CABT00000000 data, contig 2.55"/>
    <property type="match status" value="1"/>
</dbReference>
<reference evidence="8" key="1">
    <citation type="journal article" date="2012" name="Science">
        <title>The Paleozoic origin of enzymatic lignin decomposition reconstructed from 31 fungal genomes.</title>
        <authorList>
            <person name="Floudas D."/>
            <person name="Binder M."/>
            <person name="Riley R."/>
            <person name="Barry K."/>
            <person name="Blanchette R.A."/>
            <person name="Henrissat B."/>
            <person name="Martinez A.T."/>
            <person name="Otillar R."/>
            <person name="Spatafora J.W."/>
            <person name="Yadav J.S."/>
            <person name="Aerts A."/>
            <person name="Benoit I."/>
            <person name="Boyd A."/>
            <person name="Carlson A."/>
            <person name="Copeland A."/>
            <person name="Coutinho P.M."/>
            <person name="de Vries R.P."/>
            <person name="Ferreira P."/>
            <person name="Findley K."/>
            <person name="Foster B."/>
            <person name="Gaskell J."/>
            <person name="Glotzer D."/>
            <person name="Gorecki P."/>
            <person name="Heitman J."/>
            <person name="Hesse C."/>
            <person name="Hori C."/>
            <person name="Igarashi K."/>
            <person name="Jurgens J.A."/>
            <person name="Kallen N."/>
            <person name="Kersten P."/>
            <person name="Kohler A."/>
            <person name="Kuees U."/>
            <person name="Kumar T.K.A."/>
            <person name="Kuo A."/>
            <person name="LaButti K."/>
            <person name="Larrondo L.F."/>
            <person name="Lindquist E."/>
            <person name="Ling A."/>
            <person name="Lombard V."/>
            <person name="Lucas S."/>
            <person name="Lundell T."/>
            <person name="Martin R."/>
            <person name="McLaughlin D.J."/>
            <person name="Morgenstern I."/>
            <person name="Morin E."/>
            <person name="Murat C."/>
            <person name="Nagy L.G."/>
            <person name="Nolan M."/>
            <person name="Ohm R.A."/>
            <person name="Patyshakuliyeva A."/>
            <person name="Rokas A."/>
            <person name="Ruiz-Duenas F.J."/>
            <person name="Sabat G."/>
            <person name="Salamov A."/>
            <person name="Samejima M."/>
            <person name="Schmutz J."/>
            <person name="Slot J.C."/>
            <person name="St John F."/>
            <person name="Stenlid J."/>
            <person name="Sun H."/>
            <person name="Sun S."/>
            <person name="Syed K."/>
            <person name="Tsang A."/>
            <person name="Wiebenga A."/>
            <person name="Young D."/>
            <person name="Pisabarro A."/>
            <person name="Eastwood D.C."/>
            <person name="Martin F."/>
            <person name="Cullen D."/>
            <person name="Grigoriev I.V."/>
            <person name="Hibbett D.S."/>
        </authorList>
    </citation>
    <scope>NUCLEOTIDE SEQUENCE [LARGE SCALE GENOMIC DNA]</scope>
    <source>
        <strain evidence="8">RWD-64-598 SS2</strain>
    </source>
</reference>
<sequence length="2331" mass="260924">MDRRERLNKFFNQTVFGKAKVTPNTSRQFLEAVCAQPDPAVCLGKLVSNPLALENMKASMSFNVTHQFLNESGAALLTYLFGDPALKQLSGGDVLNKVVSKLLESPLFWSSLAHSFKLGLLAENAEIGFAQLLLHLITTSGDQAASYRDLAKEPDILGRLSASTVQDVKFISHKIRHILSTYDTDVPEDYEEGPGGRHDNDFADFRKITILPTPQEIACQKDPFLRRSAELEIPETVSTRLANYIDNQFRLNREDLIYDVREELSIATGVKQRKRRAFTTSAHLIDVFTGDPLRRLRWAIVLKADHDFQQFHKVPDKDRRSFLKDDHVGSKILRHQSLACIIVGGQLVSLATVHRDEERLAKKPPEITLQLEGEATIVQTLISLRLAESVQILSVDTAFFASEPILKALQRIQEVPLSEELVFWKDDDPMVSPAVYAERIADAVEVNPSQDLRRLLQTPKSIQLDTAQAASLVAGLTQRVALIQGPPGTGKSFIGALLAKIIHDTTTQTILVVCYTNHALDQFLQDLIDIGIPSESMVRLGGRVSDQNLQHLTLFSQKRVTAKRTRADWTIINELKMQSEDLCGELERKFHQFQSVNPGYQEILMHIEFDYPEYFAAFEVPASNDGMTRVGKKGRVMDSTYLINQWTRGWDAGVLKDAPHVREAAEIWSLPLQLRRQCIEKWRTEILHDSVSGIASNGKDYDKCIAELARKNSDGDIATLRSKRIIGCTTTGAAKFSEDLRAVCPDVLLVEEAGEILESHILAALGSTTKHLILIGDHKQLRPKVNNYRLTVEKDEGYDLNRSLFERLVLKGFPHHTLTAQHRMRPEVSDLVRQLTYPELTDAPGTQNRAHVRGVQSNVVFINHDKHEDDFREAVDRRDLSSTSSKQNTHEVGMVLKIVKYLAQQGYGTDKMVVLTPYLGQLHKLRAVLKSETDPVLNDLDSYDLVKAGLLSPSAAKLSNKQLRLATIDNYQGEESSLVIISLTRSNAENDIGFMISPERLNVLLSRARDGLFIIGNANTFMHSRKGGELWTRLVTILTTRGFIYDGFPVKCEQHPGRQRILAGPLDFERHCPDGGCTEDCGTMLNCGLHLCPSKCHQLSDHSKMACSHLVYTKCAATRHTLQWKCSEGQPPSCRRCDKDKERAEAQTREDYERQQKHDAEQQRHDKELAEIERQIKAEQEAQREALEAEKREWALKQKKKDLEDMRASLKHRQAHLSSQLDSIRPSSTAPSATPHTSAPQVPSQTPSSSGLPGSSNVSEEAAPSTTTSDSLKAARSPSREEWQRRKDMDGASNDAIDSIMEMTGLEGIKAQILRILDKIDVMKRQGTDATKERLNLVLLGNPGTGKTTVARLYAKFLQSIQVLPGREFTETTGSRLANDGVPGAKKMLEDIVKAGGGAVFIDEAYQLAGEHNFGGSQVLDFLLAEMENQVGTIVFILAGYNKQMEKFFEHNPGLPSRVPYQLHFADYEDGELLAMFGDLVEKKYKRRMKIEGGLHGLYARVTIRRLGRGRGREGFGNARALQNMFSKICEFQAERLSQERREGKLPDDFLMVKEDLIGPEPSKAIVQSKPWKKLQDMIGLQSVKASVKSLLDMITTNYYRELNEKEPLQLSLNRVFIGSPGTGKTTVANLYGQILSQLRLLSNGEVVVKNPADFIGSALGQSEKNTKAILASTVGKVLVIDEAYMLYGGKSSGVSDPYKTSVIDTIVAEVQNVPGEDRCVLLLGYKDQIIEMFQNVNPGLSRRFDVENAFNFENFDDAQLRKILELKLKNQDLDAIEKAKDAAISLLSRARNRPNFGNAGEVENILGKAKERYQKRFQSPAADVVFEPQDFDPGFDRDEHASDNLAKLFEDVIGCEEIVEKLGNYQRIAKRMKDKGIDMRKNIPTNFVFKGPPGTGKTTTARKIGQVYYDMGFLSSTELVECSASDLVGQYVGQTGPKTRGVFEKALGKVLFIDEAYRLAEGHFAKEAMDELVGILTQESFAGKLVVVLAGYDAEINGLLSVNPGLSSRFPDQIVFKNMTTAQCLSLLLQDLQKAKIEVPDLDDPESHVYAEMERVLQTLSELPSWGNARDVKTLAKKMIQRAYISGSSVDDNAGVDFVLPEEEALPIVREMLSEQVDRVRNLRQPPPVSSMLPPPVQVGSPQPPSLAPPKTQTTTTIKKAPPKPKQQKKQEPKEPETEQRDPGVPDAIWKQLQLDKERIAEAQKRAAEDIQKTQNQYRETDARIQKLTVEMSRLAKIQAKNKAEDDDRKRRLEEARIKELEARAEKDRIAAEIKKRMDEEARERKREAQAQAKLRQMGVCVAGFQWIKQAQGYRCAGGSHYISNEQLGM</sequence>
<dbReference type="GO" id="GO:0016887">
    <property type="term" value="F:ATP hydrolysis activity"/>
    <property type="evidence" value="ECO:0007669"/>
    <property type="project" value="InterPro"/>
</dbReference>
<dbReference type="SMART" id="SM00382">
    <property type="entry name" value="AAA"/>
    <property type="match status" value="4"/>
</dbReference>
<evidence type="ECO:0000256" key="1">
    <source>
        <dbReference type="ARBA" id="ARBA00010378"/>
    </source>
</evidence>
<feature type="domain" description="AAA+ ATPase" evidence="6">
    <location>
        <begin position="1884"/>
        <end position="2021"/>
    </location>
</feature>
<keyword evidence="3" id="KW-0067">ATP-binding</keyword>
<feature type="compositionally biased region" description="Pro residues" evidence="5">
    <location>
        <begin position="2126"/>
        <end position="2149"/>
    </location>
</feature>
<feature type="domain" description="AAA+ ATPase" evidence="6">
    <location>
        <begin position="477"/>
        <end position="885"/>
    </location>
</feature>
<gene>
    <name evidence="7" type="ORF">CONPUDRAFT_85291</name>
</gene>
<dbReference type="GO" id="GO:0005524">
    <property type="term" value="F:ATP binding"/>
    <property type="evidence" value="ECO:0007669"/>
    <property type="project" value="UniProtKB-KW"/>
</dbReference>
<feature type="compositionally biased region" description="Low complexity" evidence="5">
    <location>
        <begin position="1226"/>
        <end position="1259"/>
    </location>
</feature>
<feature type="region of interest" description="Disordered" evidence="5">
    <location>
        <begin position="2125"/>
        <end position="2188"/>
    </location>
</feature>
<accession>A0A5M3MA22</accession>
<dbReference type="Pfam" id="PF00004">
    <property type="entry name" value="AAA"/>
    <property type="match status" value="3"/>
</dbReference>
<feature type="region of interest" description="Disordered" evidence="5">
    <location>
        <begin position="1210"/>
        <end position="1291"/>
    </location>
</feature>
<organism evidence="7 8">
    <name type="scientific">Coniophora puteana (strain RWD-64-598)</name>
    <name type="common">Brown rot fungus</name>
    <dbReference type="NCBI Taxonomy" id="741705"/>
    <lineage>
        <taxon>Eukaryota</taxon>
        <taxon>Fungi</taxon>
        <taxon>Dikarya</taxon>
        <taxon>Basidiomycota</taxon>
        <taxon>Agaricomycotina</taxon>
        <taxon>Agaricomycetes</taxon>
        <taxon>Agaricomycetidae</taxon>
        <taxon>Boletales</taxon>
        <taxon>Coniophorineae</taxon>
        <taxon>Coniophoraceae</taxon>
        <taxon>Coniophora</taxon>
    </lineage>
</organism>
<feature type="compositionally biased region" description="Basic and acidic residues" evidence="5">
    <location>
        <begin position="1278"/>
        <end position="1290"/>
    </location>
</feature>
<dbReference type="CDD" id="cd17936">
    <property type="entry name" value="EEXXEc_NFX1"/>
    <property type="match status" value="1"/>
</dbReference>
<protein>
    <submittedName>
        <fullName evidence="7">P-loop containing nucleoside triphosphate hydrolase protein</fullName>
    </submittedName>
</protein>
<dbReference type="CDD" id="cd06008">
    <property type="entry name" value="NF-X1-zinc-finger"/>
    <property type="match status" value="1"/>
</dbReference>
<feature type="domain" description="AAA+ ATPase" evidence="6">
    <location>
        <begin position="1333"/>
        <end position="1469"/>
    </location>
</feature>
<keyword evidence="4" id="KW-0175">Coiled coil</keyword>
<feature type="compositionally biased region" description="Low complexity" evidence="5">
    <location>
        <begin position="2150"/>
        <end position="2161"/>
    </location>
</feature>
<dbReference type="InterPro" id="IPR041677">
    <property type="entry name" value="DNA2/NAM7_AAA_11"/>
</dbReference>
<proteinExistence type="inferred from homology"/>
<dbReference type="InterPro" id="IPR047187">
    <property type="entry name" value="SF1_C_Upf1"/>
</dbReference>
<evidence type="ECO:0000256" key="2">
    <source>
        <dbReference type="ARBA" id="ARBA00022741"/>
    </source>
</evidence>
<keyword evidence="8" id="KW-1185">Reference proteome</keyword>
<dbReference type="OMA" id="GNMETFM"/>
<evidence type="ECO:0000259" key="6">
    <source>
        <dbReference type="SMART" id="SM00382"/>
    </source>
</evidence>
<dbReference type="InterPro" id="IPR041627">
    <property type="entry name" value="AAA_lid_6"/>
</dbReference>
<dbReference type="PRINTS" id="PR00819">
    <property type="entry name" value="CBXCFQXSUPER"/>
</dbReference>
<feature type="domain" description="AAA+ ATPase" evidence="6">
    <location>
        <begin position="1612"/>
        <end position="1751"/>
    </location>
</feature>
<name>A0A5M3MA22_CONPW</name>
<dbReference type="PANTHER" id="PTHR43392:SF2">
    <property type="entry name" value="AAA-TYPE ATPASE FAMILY PROTEIN _ ANKYRIN REPEAT FAMILY PROTEIN"/>
    <property type="match status" value="1"/>
</dbReference>